<dbReference type="GO" id="GO:0000932">
    <property type="term" value="C:P-body"/>
    <property type="evidence" value="ECO:0007669"/>
    <property type="project" value="TreeGrafter"/>
</dbReference>
<evidence type="ECO:0000256" key="6">
    <source>
        <dbReference type="SAM" id="MobiDB-lite"/>
    </source>
</evidence>
<dbReference type="InterPro" id="IPR031953">
    <property type="entry name" value="mRNA_decap_C"/>
</dbReference>
<evidence type="ECO:0000313" key="8">
    <source>
        <dbReference type="EMBL" id="CAG6692583.1"/>
    </source>
</evidence>
<dbReference type="EMBL" id="HBUF01508483">
    <property type="protein sequence ID" value="CAG6746203.1"/>
    <property type="molecule type" value="Transcribed_RNA"/>
</dbReference>
<dbReference type="Pfam" id="PF06058">
    <property type="entry name" value="DCP1"/>
    <property type="match status" value="1"/>
</dbReference>
<dbReference type="InterPro" id="IPR011993">
    <property type="entry name" value="PH-like_dom_sf"/>
</dbReference>
<dbReference type="PANTHER" id="PTHR16290:SF0">
    <property type="entry name" value="DECAPPING PROTEIN 1, ISOFORM A"/>
    <property type="match status" value="1"/>
</dbReference>
<dbReference type="Gene3D" id="6.10.140.2030">
    <property type="match status" value="1"/>
</dbReference>
<protein>
    <submittedName>
        <fullName evidence="8">mRNA-decapping enzyme 1B</fullName>
    </submittedName>
</protein>
<name>A0A8D8XEM0_9HEMI</name>
<dbReference type="EMBL" id="HBUF01355181">
    <property type="protein sequence ID" value="CAG6716931.1"/>
    <property type="molecule type" value="Transcribed_RNA"/>
</dbReference>
<dbReference type="GO" id="GO:0006397">
    <property type="term" value="P:mRNA processing"/>
    <property type="evidence" value="ECO:0007669"/>
    <property type="project" value="UniProtKB-KW"/>
</dbReference>
<keyword evidence="4" id="KW-0507">mRNA processing</keyword>
<evidence type="ECO:0000259" key="7">
    <source>
        <dbReference type="Pfam" id="PF16741"/>
    </source>
</evidence>
<dbReference type="GO" id="GO:0031087">
    <property type="term" value="P:deadenylation-independent decapping of nuclear-transcribed mRNA"/>
    <property type="evidence" value="ECO:0007669"/>
    <property type="project" value="TreeGrafter"/>
</dbReference>
<proteinExistence type="inferred from homology"/>
<dbReference type="GO" id="GO:0008047">
    <property type="term" value="F:enzyme activator activity"/>
    <property type="evidence" value="ECO:0007669"/>
    <property type="project" value="InterPro"/>
</dbReference>
<feature type="region of interest" description="Disordered" evidence="6">
    <location>
        <begin position="254"/>
        <end position="273"/>
    </location>
</feature>
<comment type="similarity">
    <text evidence="2">Belongs to the DCP1 family.</text>
</comment>
<feature type="domain" description="mRNA-decapping enzyme C-terminal" evidence="7">
    <location>
        <begin position="357"/>
        <end position="393"/>
    </location>
</feature>
<dbReference type="PANTHER" id="PTHR16290">
    <property type="entry name" value="TRANSCRIPTION FACTOR SMIF DECAPPING ENZYME DCP1"/>
    <property type="match status" value="1"/>
</dbReference>
<dbReference type="SUPFAM" id="SSF50729">
    <property type="entry name" value="PH domain-like"/>
    <property type="match status" value="1"/>
</dbReference>
<dbReference type="GO" id="GO:0000290">
    <property type="term" value="P:deadenylation-dependent decapping of nuclear-transcribed mRNA"/>
    <property type="evidence" value="ECO:0007669"/>
    <property type="project" value="InterPro"/>
</dbReference>
<dbReference type="InterPro" id="IPR010334">
    <property type="entry name" value="Dcp1"/>
</dbReference>
<dbReference type="Gene3D" id="2.30.29.30">
    <property type="entry name" value="Pleckstrin-homology domain (PH domain)/Phosphotyrosine-binding domain (PTB)"/>
    <property type="match status" value="1"/>
</dbReference>
<dbReference type="EMBL" id="HBUF01508482">
    <property type="protein sequence ID" value="CAG6746202.1"/>
    <property type="molecule type" value="Transcribed_RNA"/>
</dbReference>
<sequence>MAKLTDSEVNVSAIRRVDPLVKDLVDSATHVALYSFNGPKNEWDKTNIEGALFVYKRVGNPLYSMFILNRNSPENLLEPVVKELDLQLQNPFILYKNKQGLIYGIWFYNKEDCERISDILQKLVKELTHDLSVSSKPNVKPKKPIEQMGNGLIMNMLSKAQEEYNSQKSPMRNDQKSRELVSAPQSVMDFFAKAGVSQGVSENHLPQPPGFVPILPRPAAYIVPAASVPVVPEASHPIIQRIMSNPVHSVEHIEKQQRSVTPQGGGTRGKDLPPDVENNMLFMRISDSPIPSQQFFNSNLSQHQVNVDGIEFVESSHIQSALMPPTMFTSSSASKDAGDKLMNGILASDPTPSKHIEPLTKNQIVQAVSHLLKHDADFVNKLHEAYLSSFKDVVST</sequence>
<dbReference type="GO" id="GO:0003729">
    <property type="term" value="F:mRNA binding"/>
    <property type="evidence" value="ECO:0007669"/>
    <property type="project" value="TreeGrafter"/>
</dbReference>
<dbReference type="EMBL" id="HBUF01165480">
    <property type="protein sequence ID" value="CAG6651082.1"/>
    <property type="molecule type" value="Transcribed_RNA"/>
</dbReference>
<organism evidence="8">
    <name type="scientific">Cacopsylla melanoneura</name>
    <dbReference type="NCBI Taxonomy" id="428564"/>
    <lineage>
        <taxon>Eukaryota</taxon>
        <taxon>Metazoa</taxon>
        <taxon>Ecdysozoa</taxon>
        <taxon>Arthropoda</taxon>
        <taxon>Hexapoda</taxon>
        <taxon>Insecta</taxon>
        <taxon>Pterygota</taxon>
        <taxon>Neoptera</taxon>
        <taxon>Paraneoptera</taxon>
        <taxon>Hemiptera</taxon>
        <taxon>Sternorrhyncha</taxon>
        <taxon>Psylloidea</taxon>
        <taxon>Psyllidae</taxon>
        <taxon>Psyllinae</taxon>
        <taxon>Cacopsylla</taxon>
    </lineage>
</organism>
<dbReference type="EMBL" id="HBUF01307950">
    <property type="protein sequence ID" value="CAG6692582.1"/>
    <property type="molecule type" value="Transcribed_RNA"/>
</dbReference>
<dbReference type="EMBL" id="HBUF01355180">
    <property type="protein sequence ID" value="CAG6716930.1"/>
    <property type="molecule type" value="Transcribed_RNA"/>
</dbReference>
<keyword evidence="5" id="KW-0866">Nonsense-mediated mRNA decay</keyword>
<evidence type="ECO:0000256" key="4">
    <source>
        <dbReference type="ARBA" id="ARBA00022664"/>
    </source>
</evidence>
<keyword evidence="3" id="KW-0963">Cytoplasm</keyword>
<dbReference type="CDD" id="cd09804">
    <property type="entry name" value="Dcp1"/>
    <property type="match status" value="1"/>
</dbReference>
<evidence type="ECO:0000256" key="3">
    <source>
        <dbReference type="ARBA" id="ARBA00022490"/>
    </source>
</evidence>
<comment type="subcellular location">
    <subcellularLocation>
        <location evidence="1">Cytoplasm</location>
    </subcellularLocation>
</comment>
<evidence type="ECO:0000256" key="1">
    <source>
        <dbReference type="ARBA" id="ARBA00004496"/>
    </source>
</evidence>
<dbReference type="EMBL" id="HBUF01165481">
    <property type="protein sequence ID" value="CAG6651083.1"/>
    <property type="molecule type" value="Transcribed_RNA"/>
</dbReference>
<dbReference type="AlphaFoldDB" id="A0A8D8XEM0"/>
<dbReference type="EMBL" id="HBUF01355182">
    <property type="protein sequence ID" value="CAG6716932.1"/>
    <property type="molecule type" value="Transcribed_RNA"/>
</dbReference>
<evidence type="ECO:0000256" key="5">
    <source>
        <dbReference type="ARBA" id="ARBA00023161"/>
    </source>
</evidence>
<dbReference type="GO" id="GO:0000184">
    <property type="term" value="P:nuclear-transcribed mRNA catabolic process, nonsense-mediated decay"/>
    <property type="evidence" value="ECO:0007669"/>
    <property type="project" value="UniProtKB-KW"/>
</dbReference>
<dbReference type="Pfam" id="PF16741">
    <property type="entry name" value="mRNA_decap_C"/>
    <property type="match status" value="1"/>
</dbReference>
<dbReference type="EMBL" id="HBUF01307951">
    <property type="protein sequence ID" value="CAG6692583.1"/>
    <property type="molecule type" value="Transcribed_RNA"/>
</dbReference>
<dbReference type="EMBL" id="HBUF01355178">
    <property type="protein sequence ID" value="CAG6716928.1"/>
    <property type="molecule type" value="Transcribed_RNA"/>
</dbReference>
<accession>A0A8D8XEM0</accession>
<evidence type="ECO:0000256" key="2">
    <source>
        <dbReference type="ARBA" id="ARBA00008778"/>
    </source>
</evidence>
<reference evidence="8" key="1">
    <citation type="submission" date="2021-05" db="EMBL/GenBank/DDBJ databases">
        <authorList>
            <person name="Alioto T."/>
            <person name="Alioto T."/>
            <person name="Gomez Garrido J."/>
        </authorList>
    </citation>
    <scope>NUCLEOTIDE SEQUENCE</scope>
</reference>